<name>A0A0D2EZA9_9EURO</name>
<dbReference type="Proteomes" id="UP000054342">
    <property type="component" value="Unassembled WGS sequence"/>
</dbReference>
<protein>
    <submittedName>
        <fullName evidence="2">Uncharacterized protein</fullName>
    </submittedName>
</protein>
<feature type="compositionally biased region" description="Basic residues" evidence="1">
    <location>
        <begin position="155"/>
        <end position="173"/>
    </location>
</feature>
<reference evidence="2 3" key="1">
    <citation type="submission" date="2015-01" db="EMBL/GenBank/DDBJ databases">
        <title>The Genome Sequence of Exophiala xenobiotica CBS118157.</title>
        <authorList>
            <consortium name="The Broad Institute Genomics Platform"/>
            <person name="Cuomo C."/>
            <person name="de Hoog S."/>
            <person name="Gorbushina A."/>
            <person name="Stielow B."/>
            <person name="Teixiera M."/>
            <person name="Abouelleil A."/>
            <person name="Chapman S.B."/>
            <person name="Priest M."/>
            <person name="Young S.K."/>
            <person name="Wortman J."/>
            <person name="Nusbaum C."/>
            <person name="Birren B."/>
        </authorList>
    </citation>
    <scope>NUCLEOTIDE SEQUENCE [LARGE SCALE GENOMIC DNA]</scope>
    <source>
        <strain evidence="2 3">CBS 118157</strain>
    </source>
</reference>
<dbReference type="AlphaFoldDB" id="A0A0D2EZA9"/>
<dbReference type="GeneID" id="25323088"/>
<organism evidence="2 3">
    <name type="scientific">Exophiala xenobiotica</name>
    <dbReference type="NCBI Taxonomy" id="348802"/>
    <lineage>
        <taxon>Eukaryota</taxon>
        <taxon>Fungi</taxon>
        <taxon>Dikarya</taxon>
        <taxon>Ascomycota</taxon>
        <taxon>Pezizomycotina</taxon>
        <taxon>Eurotiomycetes</taxon>
        <taxon>Chaetothyriomycetidae</taxon>
        <taxon>Chaetothyriales</taxon>
        <taxon>Herpotrichiellaceae</taxon>
        <taxon>Exophiala</taxon>
    </lineage>
</organism>
<dbReference type="HOGENOM" id="CLU_1310140_0_0_1"/>
<keyword evidence="3" id="KW-1185">Reference proteome</keyword>
<dbReference type="RefSeq" id="XP_013321597.1">
    <property type="nucleotide sequence ID" value="XM_013466143.1"/>
</dbReference>
<dbReference type="EMBL" id="KN847317">
    <property type="protein sequence ID" value="KIW61013.1"/>
    <property type="molecule type" value="Genomic_DNA"/>
</dbReference>
<proteinExistence type="predicted"/>
<feature type="region of interest" description="Disordered" evidence="1">
    <location>
        <begin position="145"/>
        <end position="210"/>
    </location>
</feature>
<gene>
    <name evidence="2" type="ORF">PV05_01180</name>
</gene>
<dbReference type="OrthoDB" id="5421503at2759"/>
<evidence type="ECO:0000313" key="2">
    <source>
        <dbReference type="EMBL" id="KIW61013.1"/>
    </source>
</evidence>
<sequence>MAEVNSPHMQLDLVMHTAVDFTALRGAGIGVVQEAECPSTGAIRNDRIPGQEQKHSYSRHDLVMNNIKTKTRAHMLAMIHALGFAHRTIKRYPKALQPRKVTILSDLPGTVKLVNHHISHHKPPKTDSLRNIASTKDRALLKKNCLQSPRDKAGKRARTLAKQRGRKSLKSRRGSQFVNSPPEADEADEAKEGTELTKPPNLLPRVETDE</sequence>
<accession>A0A0D2EZA9</accession>
<evidence type="ECO:0000313" key="3">
    <source>
        <dbReference type="Proteomes" id="UP000054342"/>
    </source>
</evidence>
<evidence type="ECO:0000256" key="1">
    <source>
        <dbReference type="SAM" id="MobiDB-lite"/>
    </source>
</evidence>